<comment type="catalytic activity">
    <reaction evidence="1">
        <text>[protein]-peptidylproline (omega=180) = [protein]-peptidylproline (omega=0)</text>
        <dbReference type="Rhea" id="RHEA:16237"/>
        <dbReference type="Rhea" id="RHEA-COMP:10747"/>
        <dbReference type="Rhea" id="RHEA-COMP:10748"/>
        <dbReference type="ChEBI" id="CHEBI:83833"/>
        <dbReference type="ChEBI" id="CHEBI:83834"/>
        <dbReference type="EC" id="5.2.1.8"/>
    </reaction>
</comment>
<dbReference type="Pfam" id="PF05697">
    <property type="entry name" value="Trigger_N"/>
    <property type="match status" value="1"/>
</dbReference>
<dbReference type="InterPro" id="IPR036611">
    <property type="entry name" value="Trigger_fac_ribosome-bd_sf"/>
</dbReference>
<dbReference type="GO" id="GO:0051083">
    <property type="term" value="P:'de novo' cotranslational protein folding"/>
    <property type="evidence" value="ECO:0007669"/>
    <property type="project" value="TreeGrafter"/>
</dbReference>
<evidence type="ECO:0000259" key="10">
    <source>
        <dbReference type="Pfam" id="PF05697"/>
    </source>
</evidence>
<dbReference type="InterPro" id="IPR027304">
    <property type="entry name" value="Trigger_fact/SurA_dom_sf"/>
</dbReference>
<proteinExistence type="inferred from homology"/>
<dbReference type="GO" id="GO:0043022">
    <property type="term" value="F:ribosome binding"/>
    <property type="evidence" value="ECO:0007669"/>
    <property type="project" value="TreeGrafter"/>
</dbReference>
<feature type="domain" description="Trigger factor ribosome-binding bacterial" evidence="10">
    <location>
        <begin position="5"/>
        <end position="129"/>
    </location>
</feature>
<dbReference type="Gene3D" id="1.10.3120.10">
    <property type="entry name" value="Trigger factor, C-terminal domain"/>
    <property type="match status" value="1"/>
</dbReference>
<dbReference type="GO" id="GO:0005737">
    <property type="term" value="C:cytoplasm"/>
    <property type="evidence" value="ECO:0007669"/>
    <property type="project" value="UniProtKB-SubCell"/>
</dbReference>
<dbReference type="SUPFAM" id="SSF109998">
    <property type="entry name" value="Triger factor/SurA peptide-binding domain-like"/>
    <property type="match status" value="1"/>
</dbReference>
<dbReference type="Gene3D" id="3.30.70.1050">
    <property type="entry name" value="Trigger factor ribosome-binding domain"/>
    <property type="match status" value="1"/>
</dbReference>
<dbReference type="InterPro" id="IPR008880">
    <property type="entry name" value="Trigger_fac_C"/>
</dbReference>
<dbReference type="EMBL" id="PFJI01000130">
    <property type="protein sequence ID" value="PIX72545.1"/>
    <property type="molecule type" value="Genomic_DNA"/>
</dbReference>
<keyword evidence="7" id="KW-0143">Chaperone</keyword>
<gene>
    <name evidence="12" type="ORF">COZ39_02815</name>
</gene>
<dbReference type="Pfam" id="PF05698">
    <property type="entry name" value="Trigger_C"/>
    <property type="match status" value="1"/>
</dbReference>
<dbReference type="GO" id="GO:0015031">
    <property type="term" value="P:protein transport"/>
    <property type="evidence" value="ECO:0007669"/>
    <property type="project" value="InterPro"/>
</dbReference>
<accession>A0A2M7LWU4</accession>
<evidence type="ECO:0000256" key="8">
    <source>
        <dbReference type="ARBA" id="ARBA00023235"/>
    </source>
</evidence>
<evidence type="ECO:0000313" key="12">
    <source>
        <dbReference type="EMBL" id="PIX72545.1"/>
    </source>
</evidence>
<protein>
    <recommendedName>
        <fullName evidence="5">Trigger factor</fullName>
        <ecNumber evidence="4">5.2.1.8</ecNumber>
    </recommendedName>
    <alternativeName>
        <fullName evidence="9">PPIase</fullName>
    </alternativeName>
</protein>
<evidence type="ECO:0000256" key="5">
    <source>
        <dbReference type="ARBA" id="ARBA00016902"/>
    </source>
</evidence>
<evidence type="ECO:0000259" key="11">
    <source>
        <dbReference type="Pfam" id="PF05698"/>
    </source>
</evidence>
<evidence type="ECO:0000256" key="7">
    <source>
        <dbReference type="ARBA" id="ARBA00023186"/>
    </source>
</evidence>
<evidence type="ECO:0000256" key="4">
    <source>
        <dbReference type="ARBA" id="ARBA00013194"/>
    </source>
</evidence>
<evidence type="ECO:0000256" key="6">
    <source>
        <dbReference type="ARBA" id="ARBA00023110"/>
    </source>
</evidence>
<evidence type="ECO:0000256" key="3">
    <source>
        <dbReference type="ARBA" id="ARBA00005464"/>
    </source>
</evidence>
<evidence type="ECO:0000256" key="1">
    <source>
        <dbReference type="ARBA" id="ARBA00000971"/>
    </source>
</evidence>
<evidence type="ECO:0000313" key="13">
    <source>
        <dbReference type="Proteomes" id="UP000229708"/>
    </source>
</evidence>
<keyword evidence="6" id="KW-0697">Rotamase</keyword>
<name>A0A2M7LWU4_9BACT</name>
<evidence type="ECO:0000256" key="2">
    <source>
        <dbReference type="ARBA" id="ARBA00004496"/>
    </source>
</evidence>
<reference evidence="13" key="1">
    <citation type="submission" date="2017-09" db="EMBL/GenBank/DDBJ databases">
        <title>Depth-based differentiation of microbial function through sediment-hosted aquifers and enrichment of novel symbionts in the deep terrestrial subsurface.</title>
        <authorList>
            <person name="Probst A.J."/>
            <person name="Ladd B."/>
            <person name="Jarett J.K."/>
            <person name="Geller-Mcgrath D.E."/>
            <person name="Sieber C.M.K."/>
            <person name="Emerson J.B."/>
            <person name="Anantharaman K."/>
            <person name="Thomas B.C."/>
            <person name="Malmstrom R."/>
            <person name="Stieglmeier M."/>
            <person name="Klingl A."/>
            <person name="Woyke T."/>
            <person name="Ryan C.M."/>
            <person name="Banfield J.F."/>
        </authorList>
    </citation>
    <scope>NUCLEOTIDE SEQUENCE [LARGE SCALE GENOMIC DNA]</scope>
</reference>
<dbReference type="GO" id="GO:0003755">
    <property type="term" value="F:peptidyl-prolyl cis-trans isomerase activity"/>
    <property type="evidence" value="ECO:0007669"/>
    <property type="project" value="UniProtKB-KW"/>
</dbReference>
<sequence>MFTHKISKLPKNTVAIDIKIPKEEIIKASEKAFIKLQGELAVEGFRKGKVPKDLAKKHIAKESIYEEMLKNLLPDIYNQILKKENLKPITNPKISLNKAKENEDWELKIELAEKPILKLSDYRKIVADVKAGEKKNEIWTPGKDKAKVEENAEVKSQRLLNLVLAGIFDATQFEISDLIVDEEIERRLVKLVDDVQKLGLTMEAYLKSKNLTQGKLKEQYRKEVDSIYKADFVLNEIADLEKIQVEEKDLQALFANIKDEKEKQAAQNNAYFYAGLMRKQKTLDFLIGL</sequence>
<dbReference type="PANTHER" id="PTHR30560:SF3">
    <property type="entry name" value="TRIGGER FACTOR-LIKE PROTEIN TIG, CHLOROPLASTIC"/>
    <property type="match status" value="1"/>
</dbReference>
<dbReference type="GO" id="GO:0044183">
    <property type="term" value="F:protein folding chaperone"/>
    <property type="evidence" value="ECO:0007669"/>
    <property type="project" value="TreeGrafter"/>
</dbReference>
<comment type="similarity">
    <text evidence="3">Belongs to the FKBP-type PPIase family. Tig subfamily.</text>
</comment>
<keyword evidence="8" id="KW-0413">Isomerase</keyword>
<comment type="subcellular location">
    <subcellularLocation>
        <location evidence="2">Cytoplasm</location>
    </subcellularLocation>
</comment>
<dbReference type="PANTHER" id="PTHR30560">
    <property type="entry name" value="TRIGGER FACTOR CHAPERONE AND PEPTIDYL-PROLYL CIS/TRANS ISOMERASE"/>
    <property type="match status" value="1"/>
</dbReference>
<organism evidence="12 13">
    <name type="scientific">Candidatus Roizmanbacteria bacterium CG_4_10_14_3_um_filter_33_21</name>
    <dbReference type="NCBI Taxonomy" id="1974830"/>
    <lineage>
        <taxon>Bacteria</taxon>
        <taxon>Candidatus Roizmaniibacteriota</taxon>
    </lineage>
</organism>
<dbReference type="InterPro" id="IPR005215">
    <property type="entry name" value="Trig_fac"/>
</dbReference>
<dbReference type="InterPro" id="IPR037041">
    <property type="entry name" value="Trigger_fac_C_sf"/>
</dbReference>
<dbReference type="GO" id="GO:0043335">
    <property type="term" value="P:protein unfolding"/>
    <property type="evidence" value="ECO:0007669"/>
    <property type="project" value="TreeGrafter"/>
</dbReference>
<comment type="caution">
    <text evidence="12">The sequence shown here is derived from an EMBL/GenBank/DDBJ whole genome shotgun (WGS) entry which is preliminary data.</text>
</comment>
<dbReference type="InterPro" id="IPR008881">
    <property type="entry name" value="Trigger_fac_ribosome-bd_bac"/>
</dbReference>
<evidence type="ECO:0000256" key="9">
    <source>
        <dbReference type="ARBA" id="ARBA00029986"/>
    </source>
</evidence>
<dbReference type="EC" id="5.2.1.8" evidence="4"/>
<dbReference type="AlphaFoldDB" id="A0A2M7LWU4"/>
<feature type="domain" description="Trigger factor C-terminal" evidence="11">
    <location>
        <begin position="149"/>
        <end position="267"/>
    </location>
</feature>
<dbReference type="SUPFAM" id="SSF102735">
    <property type="entry name" value="Trigger factor ribosome-binding domain"/>
    <property type="match status" value="1"/>
</dbReference>
<dbReference type="Proteomes" id="UP000229708">
    <property type="component" value="Unassembled WGS sequence"/>
</dbReference>